<dbReference type="InterPro" id="IPR001789">
    <property type="entry name" value="Sig_transdc_resp-reg_receiver"/>
</dbReference>
<dbReference type="Gene3D" id="3.40.50.2300">
    <property type="match status" value="1"/>
</dbReference>
<protein>
    <submittedName>
        <fullName evidence="6">EAL domain-containing protein</fullName>
    </submittedName>
</protein>
<feature type="domain" description="GGDEF" evidence="5">
    <location>
        <begin position="211"/>
        <end position="344"/>
    </location>
</feature>
<dbReference type="Pfam" id="PF00563">
    <property type="entry name" value="EAL"/>
    <property type="match status" value="1"/>
</dbReference>
<feature type="modified residue" description="4-aspartylphosphate" evidence="1">
    <location>
        <position position="61"/>
    </location>
</feature>
<dbReference type="SUPFAM" id="SSF141868">
    <property type="entry name" value="EAL domain-like"/>
    <property type="match status" value="1"/>
</dbReference>
<dbReference type="PROSITE" id="PS50110">
    <property type="entry name" value="RESPONSE_REGULATORY"/>
    <property type="match status" value="1"/>
</dbReference>
<accession>A0A6H1TV33</accession>
<dbReference type="GO" id="GO:0000160">
    <property type="term" value="P:phosphorelay signal transduction system"/>
    <property type="evidence" value="ECO:0007669"/>
    <property type="project" value="InterPro"/>
</dbReference>
<dbReference type="PROSITE" id="PS50887">
    <property type="entry name" value="GGDEF"/>
    <property type="match status" value="1"/>
</dbReference>
<keyword evidence="7" id="KW-1185">Reference proteome</keyword>
<evidence type="ECO:0000259" key="4">
    <source>
        <dbReference type="PROSITE" id="PS50883"/>
    </source>
</evidence>
<dbReference type="AlphaFoldDB" id="A0A6H1TV33"/>
<feature type="coiled-coil region" evidence="2">
    <location>
        <begin position="123"/>
        <end position="179"/>
    </location>
</feature>
<sequence>MNSDFPENANVDILIVDDTPDNLYILARMLSKRGYKVRKALDGSMALTACKTLVPDLILLDIMMPEMDGFEVCRQLKANPETRDIPVIFLSALVDALDKVKAFKSGGVDYITKPFQLEEVLIRVQHQLLLRQAKDKIQQLNAELESRVRARTQQLELANQELKNEIERRQELQNELLHLALHDSLTNLPNRALFMESLQEAIAQLEREETHQFAVLFLDCDRFKVVNDSLGHSVGDELLKAISKRLHNCLKHEDLLARLGGDEFAILLRQIADEAEAIAVAERILASLSTPFQLSRHEVFINASIGIALSNVYDDSPEYLLRDADTAMYRAKALGRSRYHVFDPSMHQSVLRRLELENDLRRAIEREELQVFYQPIVDLSSGRIVAFEALVRWFHRKRGLVSPAEFIPVAEESGTIHAIDLWVLQSACRQLQQWQKVGAIDSKLSVGINLSAITFLRPHLTEEIRRIVTDLDFDPERLKLEITETAILENKDLAQAKIGELQQCGIKISLDDFGTGYSSLSYLHELPVNTLKIDQSFIRRMDGNPQNRDLIPAIITMAHTMEMEAIAEGIETQGQLNQLRKLACNCGQGYLFSAPLDAPSTQDLLASQPRW</sequence>
<evidence type="ECO:0000313" key="7">
    <source>
        <dbReference type="Proteomes" id="UP000500857"/>
    </source>
</evidence>
<dbReference type="CDD" id="cd01948">
    <property type="entry name" value="EAL"/>
    <property type="match status" value="1"/>
</dbReference>
<dbReference type="SUPFAM" id="SSF55073">
    <property type="entry name" value="Nucleotide cyclase"/>
    <property type="match status" value="1"/>
</dbReference>
<dbReference type="CDD" id="cd19920">
    <property type="entry name" value="REC_PA4781-like"/>
    <property type="match status" value="1"/>
</dbReference>
<dbReference type="InterPro" id="IPR035919">
    <property type="entry name" value="EAL_sf"/>
</dbReference>
<dbReference type="SMART" id="SM00052">
    <property type="entry name" value="EAL"/>
    <property type="match status" value="1"/>
</dbReference>
<keyword evidence="2" id="KW-0175">Coiled coil</keyword>
<dbReference type="CDD" id="cd01949">
    <property type="entry name" value="GGDEF"/>
    <property type="match status" value="1"/>
</dbReference>
<dbReference type="InterPro" id="IPR011006">
    <property type="entry name" value="CheY-like_superfamily"/>
</dbReference>
<dbReference type="KEGG" id="oxy:HCG48_07555"/>
<evidence type="ECO:0000256" key="2">
    <source>
        <dbReference type="SAM" id="Coils"/>
    </source>
</evidence>
<dbReference type="FunFam" id="3.30.70.270:FF:000001">
    <property type="entry name" value="Diguanylate cyclase domain protein"/>
    <property type="match status" value="1"/>
</dbReference>
<feature type="domain" description="EAL" evidence="4">
    <location>
        <begin position="353"/>
        <end position="609"/>
    </location>
</feature>
<dbReference type="PROSITE" id="PS50883">
    <property type="entry name" value="EAL"/>
    <property type="match status" value="1"/>
</dbReference>
<dbReference type="Proteomes" id="UP000500857">
    <property type="component" value="Chromosome"/>
</dbReference>
<dbReference type="PANTHER" id="PTHR44757:SF2">
    <property type="entry name" value="BIOFILM ARCHITECTURE MAINTENANCE PROTEIN MBAA"/>
    <property type="match status" value="1"/>
</dbReference>
<keyword evidence="1" id="KW-0597">Phosphoprotein</keyword>
<gene>
    <name evidence="6" type="ORF">HCG48_07555</name>
</gene>
<dbReference type="RefSeq" id="WP_168568607.1">
    <property type="nucleotide sequence ID" value="NZ_CP051167.1"/>
</dbReference>
<dbReference type="NCBIfam" id="TIGR00254">
    <property type="entry name" value="GGDEF"/>
    <property type="match status" value="1"/>
</dbReference>
<dbReference type="Gene3D" id="3.20.20.450">
    <property type="entry name" value="EAL domain"/>
    <property type="match status" value="1"/>
</dbReference>
<dbReference type="InterPro" id="IPR001633">
    <property type="entry name" value="EAL_dom"/>
</dbReference>
<dbReference type="EMBL" id="CP051167">
    <property type="protein sequence ID" value="QIZ70452.1"/>
    <property type="molecule type" value="Genomic_DNA"/>
</dbReference>
<dbReference type="SMART" id="SM00448">
    <property type="entry name" value="REC"/>
    <property type="match status" value="1"/>
</dbReference>
<evidence type="ECO:0000259" key="3">
    <source>
        <dbReference type="PROSITE" id="PS50110"/>
    </source>
</evidence>
<dbReference type="InterPro" id="IPR000160">
    <property type="entry name" value="GGDEF_dom"/>
</dbReference>
<organism evidence="6 7">
    <name type="scientific">Oxynema aestuarii AP17</name>
    <dbReference type="NCBI Taxonomy" id="2064643"/>
    <lineage>
        <taxon>Bacteria</taxon>
        <taxon>Bacillati</taxon>
        <taxon>Cyanobacteriota</taxon>
        <taxon>Cyanophyceae</taxon>
        <taxon>Oscillatoriophycideae</taxon>
        <taxon>Oscillatoriales</taxon>
        <taxon>Oscillatoriaceae</taxon>
        <taxon>Oxynema</taxon>
        <taxon>Oxynema aestuarii</taxon>
    </lineage>
</organism>
<evidence type="ECO:0000256" key="1">
    <source>
        <dbReference type="PROSITE-ProRule" id="PRU00169"/>
    </source>
</evidence>
<dbReference type="Gene3D" id="3.30.70.270">
    <property type="match status" value="1"/>
</dbReference>
<dbReference type="InterPro" id="IPR029787">
    <property type="entry name" value="Nucleotide_cyclase"/>
</dbReference>
<dbReference type="Pfam" id="PF00990">
    <property type="entry name" value="GGDEF"/>
    <property type="match status" value="1"/>
</dbReference>
<feature type="domain" description="Response regulatory" evidence="3">
    <location>
        <begin position="12"/>
        <end position="128"/>
    </location>
</feature>
<dbReference type="SUPFAM" id="SSF52172">
    <property type="entry name" value="CheY-like"/>
    <property type="match status" value="1"/>
</dbReference>
<evidence type="ECO:0000313" key="6">
    <source>
        <dbReference type="EMBL" id="QIZ70452.1"/>
    </source>
</evidence>
<reference evidence="6 7" key="1">
    <citation type="submission" date="2020-04" db="EMBL/GenBank/DDBJ databases">
        <authorList>
            <person name="Basu S."/>
            <person name="Maruthanayagam V."/>
            <person name="Chakraborty S."/>
            <person name="Pramanik A."/>
            <person name="Mukherjee J."/>
            <person name="Brink B."/>
        </authorList>
    </citation>
    <scope>NUCLEOTIDE SEQUENCE [LARGE SCALE GENOMIC DNA]</scope>
    <source>
        <strain evidence="6 7">AP17</strain>
    </source>
</reference>
<name>A0A6H1TV33_9CYAN</name>
<dbReference type="InterPro" id="IPR043128">
    <property type="entry name" value="Rev_trsase/Diguanyl_cyclase"/>
</dbReference>
<dbReference type="InterPro" id="IPR052155">
    <property type="entry name" value="Biofilm_reg_signaling"/>
</dbReference>
<dbReference type="Pfam" id="PF00072">
    <property type="entry name" value="Response_reg"/>
    <property type="match status" value="1"/>
</dbReference>
<proteinExistence type="predicted"/>
<dbReference type="SMART" id="SM00267">
    <property type="entry name" value="GGDEF"/>
    <property type="match status" value="1"/>
</dbReference>
<evidence type="ECO:0000259" key="5">
    <source>
        <dbReference type="PROSITE" id="PS50887"/>
    </source>
</evidence>
<dbReference type="PANTHER" id="PTHR44757">
    <property type="entry name" value="DIGUANYLATE CYCLASE DGCP"/>
    <property type="match status" value="1"/>
</dbReference>